<comment type="catalytic activity">
    <reaction evidence="8">
        <text>a D-alpha-amino acid + O2 + H2O = a 2-oxocarboxylate + H2O2 + NH4(+)</text>
        <dbReference type="Rhea" id="RHEA:21816"/>
        <dbReference type="ChEBI" id="CHEBI:15377"/>
        <dbReference type="ChEBI" id="CHEBI:15379"/>
        <dbReference type="ChEBI" id="CHEBI:16240"/>
        <dbReference type="ChEBI" id="CHEBI:28938"/>
        <dbReference type="ChEBI" id="CHEBI:35179"/>
        <dbReference type="ChEBI" id="CHEBI:59871"/>
        <dbReference type="EC" id="1.4.3.3"/>
    </reaction>
    <physiologicalReaction direction="left-to-right" evidence="8">
        <dbReference type="Rhea" id="RHEA:21817"/>
    </physiologicalReaction>
</comment>
<evidence type="ECO:0000313" key="12">
    <source>
        <dbReference type="Proteomes" id="UP000251120"/>
    </source>
</evidence>
<name>A0A2Z4Y094_9GAMM</name>
<accession>A0A2Z4Y094</accession>
<dbReference type="PANTHER" id="PTHR11530:SF11">
    <property type="entry name" value="D-ASPARTATE OXIDASE"/>
    <property type="match status" value="1"/>
</dbReference>
<organism evidence="10 12">
    <name type="scientific">Francisella adeliensis</name>
    <dbReference type="NCBI Taxonomy" id="2007306"/>
    <lineage>
        <taxon>Bacteria</taxon>
        <taxon>Pseudomonadati</taxon>
        <taxon>Pseudomonadota</taxon>
        <taxon>Gammaproteobacteria</taxon>
        <taxon>Thiotrichales</taxon>
        <taxon>Francisellaceae</taxon>
        <taxon>Francisella</taxon>
    </lineage>
</organism>
<dbReference type="EC" id="1.4.3.3" evidence="6"/>
<dbReference type="KEGG" id="fad:CDH04_08670"/>
<evidence type="ECO:0000259" key="9">
    <source>
        <dbReference type="Pfam" id="PF01266"/>
    </source>
</evidence>
<dbReference type="GO" id="GO:0071949">
    <property type="term" value="F:FAD binding"/>
    <property type="evidence" value="ECO:0007669"/>
    <property type="project" value="InterPro"/>
</dbReference>
<dbReference type="EMBL" id="CP043424">
    <property type="protein sequence ID" value="QIW12711.1"/>
    <property type="molecule type" value="Genomic_DNA"/>
</dbReference>
<proteinExistence type="inferred from homology"/>
<dbReference type="GO" id="GO:0003884">
    <property type="term" value="F:D-amino-acid oxidase activity"/>
    <property type="evidence" value="ECO:0007669"/>
    <property type="project" value="UniProtKB-EC"/>
</dbReference>
<dbReference type="AlphaFoldDB" id="A0A2Z4Y094"/>
<evidence type="ECO:0000256" key="7">
    <source>
        <dbReference type="ARBA" id="ARBA00039751"/>
    </source>
</evidence>
<reference evidence="11 13" key="2">
    <citation type="submission" date="2019-08" db="EMBL/GenBank/DDBJ databases">
        <title>Complete genome sequences of Francisella adeliensis (FSC1325 and FSC1326).</title>
        <authorList>
            <person name="Ohrman C."/>
            <person name="Uneklint I."/>
            <person name="Vallesi A."/>
            <person name="Karlsson L."/>
            <person name="Sjodin A."/>
        </authorList>
    </citation>
    <scope>NUCLEOTIDE SEQUENCE [LARGE SCALE GENOMIC DNA]</scope>
    <source>
        <strain evidence="11 13">FSC1325</strain>
    </source>
</reference>
<dbReference type="Proteomes" id="UP000681131">
    <property type="component" value="Chromosome"/>
</dbReference>
<evidence type="ECO:0000256" key="2">
    <source>
        <dbReference type="ARBA" id="ARBA00006730"/>
    </source>
</evidence>
<comment type="similarity">
    <text evidence="2">Belongs to the DAMOX/DASOX family.</text>
</comment>
<dbReference type="RefSeq" id="WP_112870641.1">
    <property type="nucleotide sequence ID" value="NZ_CP021781.1"/>
</dbReference>
<keyword evidence="13" id="KW-1185">Reference proteome</keyword>
<dbReference type="SUPFAM" id="SSF54373">
    <property type="entry name" value="FAD-linked reductases, C-terminal domain"/>
    <property type="match status" value="1"/>
</dbReference>
<sequence length="361" mass="40992">MKKIAIIGLGVMGRVLALTFTKSIPHLDIDLYDKASLGAKDNCSYQAAGMLAPVSEVTSCGIHTYTLGADSVQLWEELLSIRGENLVQKHNIIDKFDTLFLAHKNDVNEFDLIKNRVSFFTKQHESIKERFRNINSDDLSSLEPSLMNGTFMNKGLLITNEGVINVPSFFKFTSQYFSEESNIRLLKEEVTKIENNKVYIDEYTCEYEYVYDCRGFPIEKSKDSGLYGTRGEALIVQHKDINLKHVIRLAHPRHPLYLIPRGNGIFYVGATSILSEDYSPISVQSVMELLSMLLVIDKRFSEARLIKTLTSVRPTSFDDKPLIIRNIGNTSINGLSRHGYLFAPKIANDLLEEFKKDIYEN</sequence>
<evidence type="ECO:0000256" key="8">
    <source>
        <dbReference type="ARBA" id="ARBA00049547"/>
    </source>
</evidence>
<dbReference type="GO" id="GO:0046416">
    <property type="term" value="P:D-amino acid metabolic process"/>
    <property type="evidence" value="ECO:0007669"/>
    <property type="project" value="InterPro"/>
</dbReference>
<evidence type="ECO:0000256" key="6">
    <source>
        <dbReference type="ARBA" id="ARBA00039101"/>
    </source>
</evidence>
<evidence type="ECO:0000313" key="13">
    <source>
        <dbReference type="Proteomes" id="UP000681131"/>
    </source>
</evidence>
<evidence type="ECO:0000256" key="1">
    <source>
        <dbReference type="ARBA" id="ARBA00001974"/>
    </source>
</evidence>
<keyword evidence="3" id="KW-0285">Flavoprotein</keyword>
<dbReference type="InterPro" id="IPR036188">
    <property type="entry name" value="FAD/NAD-bd_sf"/>
</dbReference>
<evidence type="ECO:0000256" key="5">
    <source>
        <dbReference type="ARBA" id="ARBA00023002"/>
    </source>
</evidence>
<evidence type="ECO:0000256" key="3">
    <source>
        <dbReference type="ARBA" id="ARBA00022630"/>
    </source>
</evidence>
<evidence type="ECO:0000256" key="4">
    <source>
        <dbReference type="ARBA" id="ARBA00022827"/>
    </source>
</evidence>
<dbReference type="Pfam" id="PF01266">
    <property type="entry name" value="DAO"/>
    <property type="match status" value="1"/>
</dbReference>
<dbReference type="PANTHER" id="PTHR11530">
    <property type="entry name" value="D-AMINO ACID OXIDASE"/>
    <property type="match status" value="1"/>
</dbReference>
<feature type="domain" description="FAD dependent oxidoreductase" evidence="9">
    <location>
        <begin position="3"/>
        <end position="347"/>
    </location>
</feature>
<keyword evidence="5" id="KW-0560">Oxidoreductase</keyword>
<dbReference type="Gene3D" id="3.30.9.10">
    <property type="entry name" value="D-Amino Acid Oxidase, subunit A, domain 2"/>
    <property type="match status" value="1"/>
</dbReference>
<dbReference type="EMBL" id="CP021781">
    <property type="protein sequence ID" value="AXA34464.1"/>
    <property type="molecule type" value="Genomic_DNA"/>
</dbReference>
<gene>
    <name evidence="10" type="ORF">CDH04_08670</name>
    <name evidence="11" type="ORF">FZC43_08675</name>
</gene>
<evidence type="ECO:0000313" key="11">
    <source>
        <dbReference type="EMBL" id="QIW12711.1"/>
    </source>
</evidence>
<dbReference type="InterPro" id="IPR006076">
    <property type="entry name" value="FAD-dep_OxRdtase"/>
</dbReference>
<reference evidence="10 12" key="1">
    <citation type="submission" date="2017-06" db="EMBL/GenBank/DDBJ databases">
        <title>Complete genome of Francisella adeliensis.</title>
        <authorList>
            <person name="Vallesi A."/>
            <person name="Sjodin A."/>
        </authorList>
    </citation>
    <scope>NUCLEOTIDE SEQUENCE [LARGE SCALE GENOMIC DNA]</scope>
    <source>
        <strain evidence="10 12">FDC440</strain>
    </source>
</reference>
<dbReference type="SUPFAM" id="SSF51905">
    <property type="entry name" value="FAD/NAD(P)-binding domain"/>
    <property type="match status" value="1"/>
</dbReference>
<dbReference type="InterPro" id="IPR023209">
    <property type="entry name" value="DAO"/>
</dbReference>
<comment type="cofactor">
    <cofactor evidence="1">
        <name>FAD</name>
        <dbReference type="ChEBI" id="CHEBI:57692"/>
    </cofactor>
</comment>
<dbReference type="Proteomes" id="UP000251120">
    <property type="component" value="Chromosome"/>
</dbReference>
<dbReference type="OrthoDB" id="9790035at2"/>
<dbReference type="Gene3D" id="3.50.50.60">
    <property type="entry name" value="FAD/NAD(P)-binding domain"/>
    <property type="match status" value="1"/>
</dbReference>
<evidence type="ECO:0000313" key="10">
    <source>
        <dbReference type="EMBL" id="AXA34464.1"/>
    </source>
</evidence>
<protein>
    <recommendedName>
        <fullName evidence="7">D-amino-acid oxidase</fullName>
        <ecNumber evidence="6">1.4.3.3</ecNumber>
    </recommendedName>
</protein>
<keyword evidence="4" id="KW-0274">FAD</keyword>